<name>A0A9X4AXI4_9BACT</name>
<keyword evidence="3" id="KW-1185">Reference proteome</keyword>
<dbReference type="EMBL" id="JAGTJJ010000061">
    <property type="protein sequence ID" value="MDC3987951.1"/>
    <property type="molecule type" value="Genomic_DNA"/>
</dbReference>
<feature type="transmembrane region" description="Helical" evidence="1">
    <location>
        <begin position="79"/>
        <end position="96"/>
    </location>
</feature>
<feature type="transmembrane region" description="Helical" evidence="1">
    <location>
        <begin position="7"/>
        <end position="27"/>
    </location>
</feature>
<protein>
    <submittedName>
        <fullName evidence="2">Uncharacterized protein</fullName>
    </submittedName>
</protein>
<evidence type="ECO:0000256" key="1">
    <source>
        <dbReference type="SAM" id="Phobius"/>
    </source>
</evidence>
<organism evidence="2 3">
    <name type="scientific">Polyangium jinanense</name>
    <dbReference type="NCBI Taxonomy" id="2829994"/>
    <lineage>
        <taxon>Bacteria</taxon>
        <taxon>Pseudomonadati</taxon>
        <taxon>Myxococcota</taxon>
        <taxon>Polyangia</taxon>
        <taxon>Polyangiales</taxon>
        <taxon>Polyangiaceae</taxon>
        <taxon>Polyangium</taxon>
    </lineage>
</organism>
<accession>A0A9X4AXI4</accession>
<sequence length="141" mass="15099">MLDPTRLLALNAGAQIAFSSLLGWSMVVARQPWMHDRARVLRHKAMTAAHLDWLMLAFMQAVAAFLLDRWPVSNGGTTVALLLVYGGWVNPTAYVFRALGVDAFAFAGGLGQRAAAAFAGTSSVAIVAGWIALLVAQFTRP</sequence>
<evidence type="ECO:0000313" key="2">
    <source>
        <dbReference type="EMBL" id="MDC3987951.1"/>
    </source>
</evidence>
<keyword evidence="1" id="KW-0812">Transmembrane</keyword>
<reference evidence="2 3" key="1">
    <citation type="submission" date="2021-04" db="EMBL/GenBank/DDBJ databases">
        <title>Genome analysis of Polyangium sp.</title>
        <authorList>
            <person name="Li Y."/>
            <person name="Wang J."/>
        </authorList>
    </citation>
    <scope>NUCLEOTIDE SEQUENCE [LARGE SCALE GENOMIC DNA]</scope>
    <source>
        <strain evidence="2 3">SDU14</strain>
    </source>
</reference>
<gene>
    <name evidence="2" type="ORF">KEG57_46225</name>
</gene>
<comment type="caution">
    <text evidence="2">The sequence shown here is derived from an EMBL/GenBank/DDBJ whole genome shotgun (WGS) entry which is preliminary data.</text>
</comment>
<dbReference type="RefSeq" id="WP_272427583.1">
    <property type="nucleotide sequence ID" value="NZ_JAGTJJ010000061.1"/>
</dbReference>
<proteinExistence type="predicted"/>
<feature type="transmembrane region" description="Helical" evidence="1">
    <location>
        <begin position="116"/>
        <end position="136"/>
    </location>
</feature>
<feature type="transmembrane region" description="Helical" evidence="1">
    <location>
        <begin position="47"/>
        <end position="67"/>
    </location>
</feature>
<keyword evidence="1" id="KW-1133">Transmembrane helix</keyword>
<dbReference type="AlphaFoldDB" id="A0A9X4AXI4"/>
<keyword evidence="1" id="KW-0472">Membrane</keyword>
<evidence type="ECO:0000313" key="3">
    <source>
        <dbReference type="Proteomes" id="UP001151081"/>
    </source>
</evidence>
<dbReference type="Proteomes" id="UP001151081">
    <property type="component" value="Unassembled WGS sequence"/>
</dbReference>